<protein>
    <submittedName>
        <fullName evidence="1">Uncharacterized protein</fullName>
    </submittedName>
</protein>
<reference evidence="1" key="1">
    <citation type="journal article" date="2015" name="Nature">
        <title>Complex archaea that bridge the gap between prokaryotes and eukaryotes.</title>
        <authorList>
            <person name="Spang A."/>
            <person name="Saw J.H."/>
            <person name="Jorgensen S.L."/>
            <person name="Zaremba-Niedzwiedzka K."/>
            <person name="Martijn J."/>
            <person name="Lind A.E."/>
            <person name="van Eijk R."/>
            <person name="Schleper C."/>
            <person name="Guy L."/>
            <person name="Ettema T.J."/>
        </authorList>
    </citation>
    <scope>NUCLEOTIDE SEQUENCE</scope>
</reference>
<accession>A0A0F9RL59</accession>
<sequence>EHGWDIAYVLKMITSDKPELFRDHAELIAACPTMHERLEKAEKLLEEIAEYTKDAYSGPGKFPTLSVSIYKKLAKYRSKSDE</sequence>
<gene>
    <name evidence="1" type="ORF">LCGC14_0960470</name>
</gene>
<proteinExistence type="predicted"/>
<dbReference type="AlphaFoldDB" id="A0A0F9RL59"/>
<dbReference type="EMBL" id="LAZR01003471">
    <property type="protein sequence ID" value="KKN17988.1"/>
    <property type="molecule type" value="Genomic_DNA"/>
</dbReference>
<feature type="non-terminal residue" evidence="1">
    <location>
        <position position="1"/>
    </location>
</feature>
<name>A0A0F9RL59_9ZZZZ</name>
<organism evidence="1">
    <name type="scientific">marine sediment metagenome</name>
    <dbReference type="NCBI Taxonomy" id="412755"/>
    <lineage>
        <taxon>unclassified sequences</taxon>
        <taxon>metagenomes</taxon>
        <taxon>ecological metagenomes</taxon>
    </lineage>
</organism>
<comment type="caution">
    <text evidence="1">The sequence shown here is derived from an EMBL/GenBank/DDBJ whole genome shotgun (WGS) entry which is preliminary data.</text>
</comment>
<evidence type="ECO:0000313" key="1">
    <source>
        <dbReference type="EMBL" id="KKN17988.1"/>
    </source>
</evidence>